<dbReference type="RefSeq" id="WP_382316692.1">
    <property type="nucleotide sequence ID" value="NZ_JBHUFD010000018.1"/>
</dbReference>
<comment type="caution">
    <text evidence="4">The sequence shown here is derived from an EMBL/GenBank/DDBJ whole genome shotgun (WGS) entry which is preliminary data.</text>
</comment>
<evidence type="ECO:0000259" key="3">
    <source>
        <dbReference type="SMART" id="SM00244"/>
    </source>
</evidence>
<dbReference type="Proteomes" id="UP001597197">
    <property type="component" value="Unassembled WGS sequence"/>
</dbReference>
<dbReference type="Gene3D" id="3.30.479.30">
    <property type="entry name" value="Band 7 domain"/>
    <property type="match status" value="1"/>
</dbReference>
<dbReference type="SMART" id="SM00244">
    <property type="entry name" value="PHB"/>
    <property type="match status" value="1"/>
</dbReference>
<gene>
    <name evidence="4" type="ORF">ACFSDX_19740</name>
</gene>
<feature type="domain" description="Band 7" evidence="3">
    <location>
        <begin position="5"/>
        <end position="174"/>
    </location>
</feature>
<comment type="subcellular location">
    <subcellularLocation>
        <location evidence="1">Membrane</location>
        <topology evidence="1">Single-pass membrane protein</topology>
    </subcellularLocation>
</comment>
<dbReference type="EMBL" id="JBHUFD010000018">
    <property type="protein sequence ID" value="MFD1874680.1"/>
    <property type="molecule type" value="Genomic_DNA"/>
</dbReference>
<protein>
    <submittedName>
        <fullName evidence="4">SPFH domain-containing protein</fullName>
    </submittedName>
</protein>
<evidence type="ECO:0000313" key="5">
    <source>
        <dbReference type="Proteomes" id="UP001597197"/>
    </source>
</evidence>
<keyword evidence="5" id="KW-1185">Reference proteome</keyword>
<dbReference type="SUPFAM" id="SSF117892">
    <property type="entry name" value="Band 7/SPFH domain"/>
    <property type="match status" value="1"/>
</dbReference>
<organism evidence="4 5">
    <name type="scientific">Hymenobacter bucti</name>
    <dbReference type="NCBI Taxonomy" id="1844114"/>
    <lineage>
        <taxon>Bacteria</taxon>
        <taxon>Pseudomonadati</taxon>
        <taxon>Bacteroidota</taxon>
        <taxon>Cytophagia</taxon>
        <taxon>Cytophagales</taxon>
        <taxon>Hymenobacteraceae</taxon>
        <taxon>Hymenobacter</taxon>
    </lineage>
</organism>
<evidence type="ECO:0000256" key="1">
    <source>
        <dbReference type="ARBA" id="ARBA00004167"/>
    </source>
</evidence>
<comment type="similarity">
    <text evidence="2">Belongs to the band 7/mec-2 family.</text>
</comment>
<accession>A0ABW4QZ93</accession>
<name>A0ABW4QZ93_9BACT</name>
<dbReference type="Pfam" id="PF01145">
    <property type="entry name" value="Band_7"/>
    <property type="match status" value="1"/>
</dbReference>
<dbReference type="PANTHER" id="PTHR10264">
    <property type="entry name" value="BAND 7 PROTEIN-RELATED"/>
    <property type="match status" value="1"/>
</dbReference>
<dbReference type="InterPro" id="IPR043202">
    <property type="entry name" value="Band-7_stomatin-like"/>
</dbReference>
<evidence type="ECO:0000256" key="2">
    <source>
        <dbReference type="ARBA" id="ARBA00008164"/>
    </source>
</evidence>
<proteinExistence type="inferred from homology"/>
<dbReference type="InterPro" id="IPR036013">
    <property type="entry name" value="Band_7/SPFH_dom_sf"/>
</dbReference>
<reference evidence="5" key="1">
    <citation type="journal article" date="2019" name="Int. J. Syst. Evol. Microbiol.">
        <title>The Global Catalogue of Microorganisms (GCM) 10K type strain sequencing project: providing services to taxonomists for standard genome sequencing and annotation.</title>
        <authorList>
            <consortium name="The Broad Institute Genomics Platform"/>
            <consortium name="The Broad Institute Genome Sequencing Center for Infectious Disease"/>
            <person name="Wu L."/>
            <person name="Ma J."/>
        </authorList>
    </citation>
    <scope>NUCLEOTIDE SEQUENCE [LARGE SCALE GENOMIC DNA]</scope>
    <source>
        <strain evidence="5">CGMCC 1.15795</strain>
    </source>
</reference>
<sequence length="243" mass="26740">MGILTKTYQVRPNSVGLLYRNNVLEKELPPGRYEVLDLLGRTQLLALPTTSRQLLITNQEVLTRDSIALRFSCVVLYRVADALRFAGSFDIGRGTLPALADAEQRLATAVQLAARTQIGALGSEELAERRAELTDLGSEALAAQAAALGLALEQVQLRDLTFPKNIQDLFARHLEAKIRAKADLENARTAVATARALKNASELMKGDENIRFFQFMETITKIAEKGKHTFLVGEFPQLPKPPS</sequence>
<dbReference type="InterPro" id="IPR001107">
    <property type="entry name" value="Band_7"/>
</dbReference>
<evidence type="ECO:0000313" key="4">
    <source>
        <dbReference type="EMBL" id="MFD1874680.1"/>
    </source>
</evidence>
<dbReference type="PANTHER" id="PTHR10264:SF19">
    <property type="entry name" value="AT06885P-RELATED"/>
    <property type="match status" value="1"/>
</dbReference>